<evidence type="ECO:0000313" key="2">
    <source>
        <dbReference type="Proteomes" id="UP001551675"/>
    </source>
</evidence>
<gene>
    <name evidence="1" type="ORF">AB0I59_22305</name>
</gene>
<reference evidence="1 2" key="1">
    <citation type="submission" date="2024-06" db="EMBL/GenBank/DDBJ databases">
        <title>The Natural Products Discovery Center: Release of the First 8490 Sequenced Strains for Exploring Actinobacteria Biosynthetic Diversity.</title>
        <authorList>
            <person name="Kalkreuter E."/>
            <person name="Kautsar S.A."/>
            <person name="Yang D."/>
            <person name="Bader C.D."/>
            <person name="Teijaro C.N."/>
            <person name="Fluegel L."/>
            <person name="Davis C.M."/>
            <person name="Simpson J.R."/>
            <person name="Lauterbach L."/>
            <person name="Steele A.D."/>
            <person name="Gui C."/>
            <person name="Meng S."/>
            <person name="Li G."/>
            <person name="Viehrig K."/>
            <person name="Ye F."/>
            <person name="Su P."/>
            <person name="Kiefer A.F."/>
            <person name="Nichols A."/>
            <person name="Cepeda A.J."/>
            <person name="Yan W."/>
            <person name="Fan B."/>
            <person name="Jiang Y."/>
            <person name="Adhikari A."/>
            <person name="Zheng C.-J."/>
            <person name="Schuster L."/>
            <person name="Cowan T.M."/>
            <person name="Smanski M.J."/>
            <person name="Chevrette M.G."/>
            <person name="De Carvalho L.P.S."/>
            <person name="Shen B."/>
        </authorList>
    </citation>
    <scope>NUCLEOTIDE SEQUENCE [LARGE SCALE GENOMIC DNA]</scope>
    <source>
        <strain evidence="1 2">NPDC050100</strain>
    </source>
</reference>
<keyword evidence="2" id="KW-1185">Reference proteome</keyword>
<protein>
    <recommendedName>
        <fullName evidence="3">Helix-turn-helix domain-containing protein</fullName>
    </recommendedName>
</protein>
<evidence type="ECO:0008006" key="3">
    <source>
        <dbReference type="Google" id="ProtNLM"/>
    </source>
</evidence>
<dbReference type="EMBL" id="JBFALK010000012">
    <property type="protein sequence ID" value="MEV0971367.1"/>
    <property type="molecule type" value="Genomic_DNA"/>
</dbReference>
<evidence type="ECO:0000313" key="1">
    <source>
        <dbReference type="EMBL" id="MEV0971367.1"/>
    </source>
</evidence>
<dbReference type="RefSeq" id="WP_358135589.1">
    <property type="nucleotide sequence ID" value="NZ_JBFALK010000012.1"/>
</dbReference>
<accession>A0ABV3GJ98</accession>
<comment type="caution">
    <text evidence="1">The sequence shown here is derived from an EMBL/GenBank/DDBJ whole genome shotgun (WGS) entry which is preliminary data.</text>
</comment>
<sequence>MITLLSAEGDGGEYVRPPEQGRYVGVPIELWTEGWIIDLSATGLALLFILMELQGGHKMPRYVTTYRREAYGLSADTWTRARKELEHNGLLKVHRIPQGGDFDYQRLRNTYWIHVDRLKAPPTLT</sequence>
<name>A0ABV3GJ98_MICGL</name>
<proteinExistence type="predicted"/>
<dbReference type="Proteomes" id="UP001551675">
    <property type="component" value="Unassembled WGS sequence"/>
</dbReference>
<organism evidence="1 2">
    <name type="scientific">Microtetraspora glauca</name>
    <dbReference type="NCBI Taxonomy" id="1996"/>
    <lineage>
        <taxon>Bacteria</taxon>
        <taxon>Bacillati</taxon>
        <taxon>Actinomycetota</taxon>
        <taxon>Actinomycetes</taxon>
        <taxon>Streptosporangiales</taxon>
        <taxon>Streptosporangiaceae</taxon>
        <taxon>Microtetraspora</taxon>
    </lineage>
</organism>